<dbReference type="Pfam" id="PF02133">
    <property type="entry name" value="Transp_cyt_pur"/>
    <property type="match status" value="1"/>
</dbReference>
<feature type="transmembrane region" description="Helical" evidence="7">
    <location>
        <begin position="341"/>
        <end position="364"/>
    </location>
</feature>
<dbReference type="Proteomes" id="UP000243797">
    <property type="component" value="Unassembled WGS sequence"/>
</dbReference>
<evidence type="ECO:0000256" key="2">
    <source>
        <dbReference type="ARBA" id="ARBA00008974"/>
    </source>
</evidence>
<dbReference type="InterPro" id="IPR045225">
    <property type="entry name" value="Uracil/uridine/allantoin_perm"/>
</dbReference>
<feature type="transmembrane region" description="Helical" evidence="7">
    <location>
        <begin position="94"/>
        <end position="111"/>
    </location>
</feature>
<protein>
    <submittedName>
        <fullName evidence="8">Thiamine transporter isoform D</fullName>
    </submittedName>
</protein>
<dbReference type="InterPro" id="IPR001248">
    <property type="entry name" value="Pur-cyt_permease"/>
</dbReference>
<feature type="transmembrane region" description="Helical" evidence="7">
    <location>
        <begin position="457"/>
        <end position="475"/>
    </location>
</feature>
<feature type="transmembrane region" description="Helical" evidence="7">
    <location>
        <begin position="220"/>
        <end position="239"/>
    </location>
</feature>
<evidence type="ECO:0000256" key="3">
    <source>
        <dbReference type="ARBA" id="ARBA00022692"/>
    </source>
</evidence>
<evidence type="ECO:0000256" key="7">
    <source>
        <dbReference type="SAM" id="Phobius"/>
    </source>
</evidence>
<dbReference type="NCBIfam" id="TIGR00800">
    <property type="entry name" value="ncs1"/>
    <property type="match status" value="1"/>
</dbReference>
<sequence>METAKARLTAKSTHVKTKVKDRATSTSSWILPKLDSSYAPPGTWVNIDNDVTPLERQTWGGWSLVGYWMSDILSTQSWAGASAIISIGLTYREALVCLILGTSIIAIPLVLNGMVGARLHVPYAIASRSSFGYYFSRVPVVIRMITALFWHSIQTYSGATAMTQIIRSIWPSYLLIPNSLPASAGITTQQMISHLIFWLVQLPVLLIPPHKLKPFFLFKAVYVTLAAVAMVIGMCVRAGGSGDIWDQQPRYSGSERSWLILYFMSSLTGSWATMATNVADYTRYMKNDRKVYLQALLMPGISTFIGVMGIIATSASRVVYGEYIWDPVQLTARFDGPGGRAAAFFCGVAWCVAQIGVNVSANVVSCANDMTSLCPKYINIRRGAIITTVIGAWIMVPWKIVSSAASLINFMSALGVVLAPIAAMLATDYWVVSRRRIDVPSLYRPHGRYRYWKGTNFRSVVAMMVSLGPNLPGLIRNVDSRVYIGGAEKIYNFNYLWGFMSAAVVYAGLSWIFPAPEARMSKEEMKVWESEQRDAASLEGVDVERRTRTGSDGSVKEEKVHVDGEGK</sequence>
<dbReference type="InterPro" id="IPR012681">
    <property type="entry name" value="NCS1"/>
</dbReference>
<feature type="transmembrane region" description="Helical" evidence="7">
    <location>
        <begin position="131"/>
        <end position="153"/>
    </location>
</feature>
<feature type="transmembrane region" description="Helical" evidence="7">
    <location>
        <begin position="495"/>
        <end position="513"/>
    </location>
</feature>
<dbReference type="EMBL" id="NKHZ01000049">
    <property type="protein sequence ID" value="PNS17737.1"/>
    <property type="molecule type" value="Genomic_DNA"/>
</dbReference>
<dbReference type="PANTHER" id="PTHR30618:SF0">
    <property type="entry name" value="PURINE-URACIL PERMEASE NCS1"/>
    <property type="match status" value="1"/>
</dbReference>
<dbReference type="OrthoDB" id="2018619at2759"/>
<evidence type="ECO:0000256" key="1">
    <source>
        <dbReference type="ARBA" id="ARBA00004141"/>
    </source>
</evidence>
<name>A0A2K1QRM3_9PEZI</name>
<dbReference type="InParanoid" id="A0A2K1QRM3"/>
<keyword evidence="9" id="KW-1185">Reference proteome</keyword>
<evidence type="ECO:0000313" key="8">
    <source>
        <dbReference type="EMBL" id="PNS17737.1"/>
    </source>
</evidence>
<evidence type="ECO:0000256" key="6">
    <source>
        <dbReference type="SAM" id="MobiDB-lite"/>
    </source>
</evidence>
<evidence type="ECO:0000256" key="5">
    <source>
        <dbReference type="ARBA" id="ARBA00023136"/>
    </source>
</evidence>
<evidence type="ECO:0000313" key="9">
    <source>
        <dbReference type="Proteomes" id="UP000243797"/>
    </source>
</evidence>
<dbReference type="Gene3D" id="1.10.4160.10">
    <property type="entry name" value="Hydantoin permease"/>
    <property type="match status" value="1"/>
</dbReference>
<gene>
    <name evidence="8" type="ORF">CAC42_3132</name>
</gene>
<feature type="transmembrane region" description="Helical" evidence="7">
    <location>
        <begin position="384"/>
        <end position="401"/>
    </location>
</feature>
<keyword evidence="3 7" id="KW-0812">Transmembrane</keyword>
<comment type="similarity">
    <text evidence="2">Belongs to the purine-cytosine permease (2.A.39) family.</text>
</comment>
<dbReference type="CDD" id="cd11482">
    <property type="entry name" value="SLC-NCS1sbd_NRT1-like"/>
    <property type="match status" value="1"/>
</dbReference>
<organism evidence="8 9">
    <name type="scientific">Sphaceloma murrayae</name>
    <dbReference type="NCBI Taxonomy" id="2082308"/>
    <lineage>
        <taxon>Eukaryota</taxon>
        <taxon>Fungi</taxon>
        <taxon>Dikarya</taxon>
        <taxon>Ascomycota</taxon>
        <taxon>Pezizomycotina</taxon>
        <taxon>Dothideomycetes</taxon>
        <taxon>Dothideomycetidae</taxon>
        <taxon>Myriangiales</taxon>
        <taxon>Elsinoaceae</taxon>
        <taxon>Sphaceloma</taxon>
    </lineage>
</organism>
<dbReference type="GO" id="GO:0005886">
    <property type="term" value="C:plasma membrane"/>
    <property type="evidence" value="ECO:0007669"/>
    <property type="project" value="TreeGrafter"/>
</dbReference>
<feature type="transmembrane region" description="Helical" evidence="7">
    <location>
        <begin position="291"/>
        <end position="312"/>
    </location>
</feature>
<reference evidence="8 9" key="1">
    <citation type="submission" date="2017-06" db="EMBL/GenBank/DDBJ databases">
        <title>Draft genome sequence of a variant of Elsinoe murrayae.</title>
        <authorList>
            <person name="Cheng Q."/>
        </authorList>
    </citation>
    <scope>NUCLEOTIDE SEQUENCE [LARGE SCALE GENOMIC DNA]</scope>
    <source>
        <strain evidence="8 9">CQ-2017a</strain>
    </source>
</reference>
<comment type="caution">
    <text evidence="8">The sequence shown here is derived from an EMBL/GenBank/DDBJ whole genome shotgun (WGS) entry which is preliminary data.</text>
</comment>
<evidence type="ECO:0000256" key="4">
    <source>
        <dbReference type="ARBA" id="ARBA00022989"/>
    </source>
</evidence>
<keyword evidence="4 7" id="KW-1133">Transmembrane helix</keyword>
<keyword evidence="5 7" id="KW-0472">Membrane</keyword>
<dbReference type="GO" id="GO:0015205">
    <property type="term" value="F:nucleobase transmembrane transporter activity"/>
    <property type="evidence" value="ECO:0007669"/>
    <property type="project" value="TreeGrafter"/>
</dbReference>
<feature type="transmembrane region" description="Helical" evidence="7">
    <location>
        <begin position="259"/>
        <end position="279"/>
    </location>
</feature>
<comment type="subcellular location">
    <subcellularLocation>
        <location evidence="1">Membrane</location>
        <topology evidence="1">Multi-pass membrane protein</topology>
    </subcellularLocation>
</comment>
<proteinExistence type="inferred from homology"/>
<accession>A0A2K1QRM3</accession>
<feature type="region of interest" description="Disordered" evidence="6">
    <location>
        <begin position="531"/>
        <end position="567"/>
    </location>
</feature>
<feature type="transmembrane region" description="Helical" evidence="7">
    <location>
        <begin position="407"/>
        <end position="426"/>
    </location>
</feature>
<dbReference type="PANTHER" id="PTHR30618">
    <property type="entry name" value="NCS1 FAMILY PURINE/PYRIMIDINE TRANSPORTER"/>
    <property type="match status" value="1"/>
</dbReference>
<dbReference type="AlphaFoldDB" id="A0A2K1QRM3"/>